<evidence type="ECO:0000313" key="2">
    <source>
        <dbReference type="EMBL" id="KAJ8302019.1"/>
    </source>
</evidence>
<dbReference type="Proteomes" id="UP001217089">
    <property type="component" value="Unassembled WGS sequence"/>
</dbReference>
<evidence type="ECO:0000256" key="1">
    <source>
        <dbReference type="SAM" id="MobiDB-lite"/>
    </source>
</evidence>
<organism evidence="2 3">
    <name type="scientific">Tegillarca granosa</name>
    <name type="common">Malaysian cockle</name>
    <name type="synonym">Anadara granosa</name>
    <dbReference type="NCBI Taxonomy" id="220873"/>
    <lineage>
        <taxon>Eukaryota</taxon>
        <taxon>Metazoa</taxon>
        <taxon>Spiralia</taxon>
        <taxon>Lophotrochozoa</taxon>
        <taxon>Mollusca</taxon>
        <taxon>Bivalvia</taxon>
        <taxon>Autobranchia</taxon>
        <taxon>Pteriomorphia</taxon>
        <taxon>Arcoida</taxon>
        <taxon>Arcoidea</taxon>
        <taxon>Arcidae</taxon>
        <taxon>Tegillarca</taxon>
    </lineage>
</organism>
<reference evidence="2 3" key="1">
    <citation type="submission" date="2022-12" db="EMBL/GenBank/DDBJ databases">
        <title>Chromosome-level genome of Tegillarca granosa.</title>
        <authorList>
            <person name="Kim J."/>
        </authorList>
    </citation>
    <scope>NUCLEOTIDE SEQUENCE [LARGE SCALE GENOMIC DNA]</scope>
    <source>
        <strain evidence="2">Teg-2019</strain>
        <tissue evidence="2">Adductor muscle</tissue>
    </source>
</reference>
<keyword evidence="3" id="KW-1185">Reference proteome</keyword>
<evidence type="ECO:0000313" key="3">
    <source>
        <dbReference type="Proteomes" id="UP001217089"/>
    </source>
</evidence>
<protein>
    <recommendedName>
        <fullName evidence="4">Protein SSUH2 homolog</fullName>
    </recommendedName>
</protein>
<dbReference type="PANTHER" id="PTHR48465">
    <property type="entry name" value="PROTEIN SSUH2 HOMOLOG"/>
    <property type="match status" value="1"/>
</dbReference>
<accession>A0ABQ9E9J6</accession>
<dbReference type="PANTHER" id="PTHR48465:SF1">
    <property type="entry name" value="PROTEIN SSUH2 HOMOLOG"/>
    <property type="match status" value="1"/>
</dbReference>
<feature type="region of interest" description="Disordered" evidence="1">
    <location>
        <begin position="1"/>
        <end position="89"/>
    </location>
</feature>
<name>A0ABQ9E9J6_TEGGR</name>
<dbReference type="InterPro" id="IPR052789">
    <property type="entry name" value="SSUH2_homolog"/>
</dbReference>
<dbReference type="EMBL" id="JARBDR010000918">
    <property type="protein sequence ID" value="KAJ8302019.1"/>
    <property type="molecule type" value="Genomic_DNA"/>
</dbReference>
<evidence type="ECO:0008006" key="4">
    <source>
        <dbReference type="Google" id="ProtNLM"/>
    </source>
</evidence>
<comment type="caution">
    <text evidence="2">The sequence shown here is derived from an EMBL/GenBank/DDBJ whole genome shotgun (WGS) entry which is preliminary data.</text>
</comment>
<gene>
    <name evidence="2" type="ORF">KUTeg_021006</name>
</gene>
<proteinExistence type="predicted"/>
<feature type="compositionally biased region" description="Pro residues" evidence="1">
    <location>
        <begin position="70"/>
        <end position="87"/>
    </location>
</feature>
<sequence>MAAPGAYGAPPQRWQPGMGGPPQDIRQGAGPPVASASMGPPTRGPPPMQGMPQFAGYEAAAQGAFGHMAPLPPPPPPPPPQGNPPPQEFTDIANLDEAACKQAMMDFVSENCCYGSKPAKEMQITKHFGMTALHYTLETYCESRDTGFKSEPYRGGPVDGPENGPPPPPWAIPCQPDQMFQNQTKKMEVPHTATVRPCHACDARGYHPCWRCHAWGQVRCGRCDGSGRVMEHTPEGPHEVGCHNCYGTGHERCHTCGGDGRITCDECDGYRNIKTFIQLEVKYINHKEDHIIERTDMPDELIRTVQGETVFEQMLPQVWPITAYPVGEINANSVRLVEKHKVSFRNSRQLMQRQQLRAVPVTEVHYTWEDVNTRYWIYGLGRRVHAPDYPQQCCWGCSIL</sequence>